<evidence type="ECO:0000259" key="7">
    <source>
        <dbReference type="PROSITE" id="PS50113"/>
    </source>
</evidence>
<dbReference type="PROSITE" id="PS50109">
    <property type="entry name" value="HIS_KIN"/>
    <property type="match status" value="1"/>
</dbReference>
<dbReference type="PROSITE" id="PS50112">
    <property type="entry name" value="PAS"/>
    <property type="match status" value="1"/>
</dbReference>
<dbReference type="CDD" id="cd16917">
    <property type="entry name" value="HATPase_UhpB-NarQ-NarX-like"/>
    <property type="match status" value="1"/>
</dbReference>
<dbReference type="SUPFAM" id="SSF55785">
    <property type="entry name" value="PYP-like sensor domain (PAS domain)"/>
    <property type="match status" value="2"/>
</dbReference>
<dbReference type="InterPro" id="IPR035965">
    <property type="entry name" value="PAS-like_dom_sf"/>
</dbReference>
<dbReference type="GO" id="GO:0046983">
    <property type="term" value="F:protein dimerization activity"/>
    <property type="evidence" value="ECO:0007669"/>
    <property type="project" value="InterPro"/>
</dbReference>
<dbReference type="RefSeq" id="WP_094549302.1">
    <property type="nucleotide sequence ID" value="NZ_MQWB01000001.1"/>
</dbReference>
<dbReference type="SUPFAM" id="SSF55874">
    <property type="entry name" value="ATPase domain of HSP90 chaperone/DNA topoisomerase II/histidine kinase"/>
    <property type="match status" value="1"/>
</dbReference>
<name>A0A259U163_9BACT</name>
<dbReference type="InterPro" id="IPR011712">
    <property type="entry name" value="Sig_transdc_His_kin_sub3_dim/P"/>
</dbReference>
<keyword evidence="9" id="KW-1185">Reference proteome</keyword>
<dbReference type="InterPro" id="IPR003594">
    <property type="entry name" value="HATPase_dom"/>
</dbReference>
<proteinExistence type="predicted"/>
<dbReference type="InterPro" id="IPR005467">
    <property type="entry name" value="His_kinase_dom"/>
</dbReference>
<dbReference type="PROSITE" id="PS50113">
    <property type="entry name" value="PAC"/>
    <property type="match status" value="1"/>
</dbReference>
<dbReference type="GO" id="GO:0000155">
    <property type="term" value="F:phosphorelay sensor kinase activity"/>
    <property type="evidence" value="ECO:0007669"/>
    <property type="project" value="InterPro"/>
</dbReference>
<dbReference type="Gene3D" id="3.30.450.20">
    <property type="entry name" value="PAS domain"/>
    <property type="match status" value="2"/>
</dbReference>
<keyword evidence="2" id="KW-0418">Kinase</keyword>
<feature type="coiled-coil region" evidence="4">
    <location>
        <begin position="359"/>
        <end position="386"/>
    </location>
</feature>
<dbReference type="Proteomes" id="UP000216446">
    <property type="component" value="Unassembled WGS sequence"/>
</dbReference>
<dbReference type="Gene3D" id="1.20.5.1930">
    <property type="match status" value="1"/>
</dbReference>
<organism evidence="8 9">
    <name type="scientific">Rubricoccus marinus</name>
    <dbReference type="NCBI Taxonomy" id="716817"/>
    <lineage>
        <taxon>Bacteria</taxon>
        <taxon>Pseudomonadati</taxon>
        <taxon>Rhodothermota</taxon>
        <taxon>Rhodothermia</taxon>
        <taxon>Rhodothermales</taxon>
        <taxon>Rubricoccaceae</taxon>
        <taxon>Rubricoccus</taxon>
    </lineage>
</organism>
<protein>
    <recommendedName>
        <fullName evidence="10">Oxygen sensor histidine kinase NreB</fullName>
    </recommendedName>
</protein>
<dbReference type="InterPro" id="IPR000014">
    <property type="entry name" value="PAS"/>
</dbReference>
<dbReference type="AlphaFoldDB" id="A0A259U163"/>
<evidence type="ECO:0000256" key="1">
    <source>
        <dbReference type="ARBA" id="ARBA00022679"/>
    </source>
</evidence>
<dbReference type="Pfam" id="PF02518">
    <property type="entry name" value="HATPase_c"/>
    <property type="match status" value="1"/>
</dbReference>
<dbReference type="PANTHER" id="PTHR24421">
    <property type="entry name" value="NITRATE/NITRITE SENSOR PROTEIN NARX-RELATED"/>
    <property type="match status" value="1"/>
</dbReference>
<comment type="caution">
    <text evidence="8">The sequence shown here is derived from an EMBL/GenBank/DDBJ whole genome shotgun (WGS) entry which is preliminary data.</text>
</comment>
<dbReference type="PANTHER" id="PTHR24421:SF58">
    <property type="entry name" value="SIGNAL TRANSDUCTION HISTIDINE-PROTEIN KINASE_PHOSPHATASE UHPB"/>
    <property type="match status" value="1"/>
</dbReference>
<dbReference type="InterPro" id="IPR013656">
    <property type="entry name" value="PAS_4"/>
</dbReference>
<dbReference type="InterPro" id="IPR050482">
    <property type="entry name" value="Sensor_HK_TwoCompSys"/>
</dbReference>
<feature type="domain" description="Histidine kinase" evidence="5">
    <location>
        <begin position="498"/>
        <end position="585"/>
    </location>
</feature>
<reference evidence="8 9" key="1">
    <citation type="submission" date="2016-11" db="EMBL/GenBank/DDBJ databases">
        <title>Study of marine rhodopsin-containing bacteria.</title>
        <authorList>
            <person name="Yoshizawa S."/>
            <person name="Kumagai Y."/>
            <person name="Kogure K."/>
        </authorList>
    </citation>
    <scope>NUCLEOTIDE SEQUENCE [LARGE SCALE GENOMIC DNA]</scope>
    <source>
        <strain evidence="8 9">SG-29</strain>
    </source>
</reference>
<evidence type="ECO:0000259" key="5">
    <source>
        <dbReference type="PROSITE" id="PS50109"/>
    </source>
</evidence>
<evidence type="ECO:0000256" key="4">
    <source>
        <dbReference type="SAM" id="Coils"/>
    </source>
</evidence>
<dbReference type="NCBIfam" id="TIGR00229">
    <property type="entry name" value="sensory_box"/>
    <property type="match status" value="1"/>
</dbReference>
<dbReference type="SMART" id="SM00091">
    <property type="entry name" value="PAS"/>
    <property type="match status" value="2"/>
</dbReference>
<keyword evidence="1" id="KW-0808">Transferase</keyword>
<dbReference type="GO" id="GO:0016020">
    <property type="term" value="C:membrane"/>
    <property type="evidence" value="ECO:0007669"/>
    <property type="project" value="InterPro"/>
</dbReference>
<accession>A0A259U163</accession>
<evidence type="ECO:0000313" key="8">
    <source>
        <dbReference type="EMBL" id="OZC03676.1"/>
    </source>
</evidence>
<evidence type="ECO:0000313" key="9">
    <source>
        <dbReference type="Proteomes" id="UP000216446"/>
    </source>
</evidence>
<dbReference type="EMBL" id="MQWB01000001">
    <property type="protein sequence ID" value="OZC03676.1"/>
    <property type="molecule type" value="Genomic_DNA"/>
</dbReference>
<feature type="domain" description="PAC" evidence="7">
    <location>
        <begin position="189"/>
        <end position="240"/>
    </location>
</feature>
<dbReference type="InParanoid" id="A0A259U163"/>
<dbReference type="InterPro" id="IPR000700">
    <property type="entry name" value="PAS-assoc_C"/>
</dbReference>
<dbReference type="Gene3D" id="3.30.565.10">
    <property type="entry name" value="Histidine kinase-like ATPase, C-terminal domain"/>
    <property type="match status" value="1"/>
</dbReference>
<evidence type="ECO:0000256" key="2">
    <source>
        <dbReference type="ARBA" id="ARBA00022777"/>
    </source>
</evidence>
<dbReference type="SMART" id="SM00387">
    <property type="entry name" value="HATPase_c"/>
    <property type="match status" value="1"/>
</dbReference>
<dbReference type="CDD" id="cd00130">
    <property type="entry name" value="PAS"/>
    <property type="match status" value="1"/>
</dbReference>
<dbReference type="Pfam" id="PF08448">
    <property type="entry name" value="PAS_4"/>
    <property type="match status" value="1"/>
</dbReference>
<gene>
    <name evidence="8" type="ORF">BSZ36_12205</name>
</gene>
<keyword evidence="4" id="KW-0175">Coiled coil</keyword>
<keyword evidence="3" id="KW-0902">Two-component regulatory system</keyword>
<evidence type="ECO:0008006" key="10">
    <source>
        <dbReference type="Google" id="ProtNLM"/>
    </source>
</evidence>
<sequence>MTDPPPDHLPPLLLGDVPCDGEVVSTWDAFREAVAASPRRIGVMRASAPGGPSAHDLTAWLRGPGRTPRVVVIGGEDELALLASGASEVLEADASRAETERAVARARARGLWRADAERFRVIVEHSRDVVTVVDEKGRYVYSNPATEEHLGYAPEALRGTSAFDMLHKEDVPHVMGVFLEAIGTPGTSRSVSYRVRMASGEVLNMEAEGRALVGADGEPYAIITSRDVTERVRAEAALRDSEARYRSLLGALPDVISRIRRDGLVLAFHVPPVFTTEFPADALLGKVLPQEIPAPLAKKFKDAIAQIEAGAPGPVTYRYEVEVQGEARHREVRIVPHGPDEVLSILRDVTPEVNAERGIRQSKAELEASQADLRALAARLQDVREEERTHLSREVHDSLGQQLTAIRYAVGWFGRQLPGHAEAERRLADARGLIDETIQQVRRISADLRPGVLDDFGLVTALEWFAERTSERTGLDILVKASGDASGAPDDVATAAFRIVQEALTNVARHAEATSVVINVEVEDSRLHVRVTDDGVGLDADALQARRSLGVLGMRERARALGGTLRLAGSPGRGATVLVSFPLPPPP</sequence>
<dbReference type="Pfam" id="PF07730">
    <property type="entry name" value="HisKA_3"/>
    <property type="match status" value="1"/>
</dbReference>
<evidence type="ECO:0000259" key="6">
    <source>
        <dbReference type="PROSITE" id="PS50112"/>
    </source>
</evidence>
<dbReference type="OrthoDB" id="5401121at2"/>
<dbReference type="InterPro" id="IPR036890">
    <property type="entry name" value="HATPase_C_sf"/>
</dbReference>
<feature type="domain" description="PAS" evidence="6">
    <location>
        <begin position="115"/>
        <end position="185"/>
    </location>
</feature>
<evidence type="ECO:0000256" key="3">
    <source>
        <dbReference type="ARBA" id="ARBA00023012"/>
    </source>
</evidence>